<dbReference type="AlphaFoldDB" id="D1CAZ0"/>
<proteinExistence type="predicted"/>
<feature type="compositionally biased region" description="Basic and acidic residues" evidence="1">
    <location>
        <begin position="55"/>
        <end position="68"/>
    </location>
</feature>
<accession>D1CAZ0</accession>
<keyword evidence="2" id="KW-1133">Transmembrane helix</keyword>
<name>D1CAZ0_SPHTD</name>
<feature type="transmembrane region" description="Helical" evidence="2">
    <location>
        <begin position="137"/>
        <end position="170"/>
    </location>
</feature>
<evidence type="ECO:0000256" key="2">
    <source>
        <dbReference type="SAM" id="Phobius"/>
    </source>
</evidence>
<evidence type="ECO:0000313" key="4">
    <source>
        <dbReference type="Proteomes" id="UP000002027"/>
    </source>
</evidence>
<feature type="region of interest" description="Disordered" evidence="1">
    <location>
        <begin position="55"/>
        <end position="75"/>
    </location>
</feature>
<keyword evidence="2" id="KW-0812">Transmembrane</keyword>
<dbReference type="HOGENOM" id="CLU_1440230_0_0_0"/>
<feature type="transmembrane region" description="Helical" evidence="2">
    <location>
        <begin position="111"/>
        <end position="131"/>
    </location>
</feature>
<keyword evidence="4" id="KW-1185">Reference proteome</keyword>
<evidence type="ECO:0000256" key="1">
    <source>
        <dbReference type="SAM" id="MobiDB-lite"/>
    </source>
</evidence>
<dbReference type="InParanoid" id="D1CAZ0"/>
<evidence type="ECO:0000313" key="3">
    <source>
        <dbReference type="EMBL" id="ACZ39937.1"/>
    </source>
</evidence>
<feature type="transmembrane region" description="Helical" evidence="2">
    <location>
        <begin position="82"/>
        <end position="99"/>
    </location>
</feature>
<reference evidence="4" key="1">
    <citation type="submission" date="2009-11" db="EMBL/GenBank/DDBJ databases">
        <title>The complete chromosome 2 of Sphaerobacter thermophilus DSM 20745.</title>
        <authorList>
            <person name="Lucas S."/>
            <person name="Copeland A."/>
            <person name="Lapidus A."/>
            <person name="Glavina del Rio T."/>
            <person name="Dalin E."/>
            <person name="Tice H."/>
            <person name="Bruce D."/>
            <person name="Goodwin L."/>
            <person name="Pitluck S."/>
            <person name="Kyrpides N."/>
            <person name="Mavromatis K."/>
            <person name="Ivanova N."/>
            <person name="Mikhailova N."/>
            <person name="LaButti K.M."/>
            <person name="Clum A."/>
            <person name="Sun H.I."/>
            <person name="Brettin T."/>
            <person name="Detter J.C."/>
            <person name="Han C."/>
            <person name="Larimer F."/>
            <person name="Land M."/>
            <person name="Hauser L."/>
            <person name="Markowitz V."/>
            <person name="Cheng J.F."/>
            <person name="Hugenholtz P."/>
            <person name="Woyke T."/>
            <person name="Wu D."/>
            <person name="Steenblock K."/>
            <person name="Schneider S."/>
            <person name="Pukall R."/>
            <person name="Goeker M."/>
            <person name="Klenk H.P."/>
            <person name="Eisen J.A."/>
        </authorList>
    </citation>
    <scope>NUCLEOTIDE SEQUENCE [LARGE SCALE GENOMIC DNA]</scope>
    <source>
        <strain evidence="4">ATCC 49802 / DSM 20745 / S 6022</strain>
    </source>
</reference>
<dbReference type="KEGG" id="sti:Sthe_2522"/>
<gene>
    <name evidence="3" type="ordered locus">Sthe_2522</name>
</gene>
<organism evidence="3 4">
    <name type="scientific">Sphaerobacter thermophilus (strain ATCC 49802 / DSM 20745 / KCCM 41009 / NCIMB 13125 / S 6022)</name>
    <dbReference type="NCBI Taxonomy" id="479434"/>
    <lineage>
        <taxon>Bacteria</taxon>
        <taxon>Pseudomonadati</taxon>
        <taxon>Thermomicrobiota</taxon>
        <taxon>Thermomicrobia</taxon>
        <taxon>Sphaerobacterales</taxon>
        <taxon>Sphaerobacterineae</taxon>
        <taxon>Sphaerobacteraceae</taxon>
        <taxon>Sphaerobacter</taxon>
    </lineage>
</organism>
<dbReference type="STRING" id="479434.Sthe_2522"/>
<dbReference type="eggNOG" id="ENOG5030THG">
    <property type="taxonomic scope" value="Bacteria"/>
</dbReference>
<protein>
    <submittedName>
        <fullName evidence="3">Uncharacterized protein</fullName>
    </submittedName>
</protein>
<keyword evidence="2" id="KW-0472">Membrane</keyword>
<reference evidence="3 4" key="2">
    <citation type="journal article" date="2010" name="Stand. Genomic Sci.">
        <title>Complete genome sequence of Desulfohalobium retbaense type strain (HR(100)).</title>
        <authorList>
            <person name="Spring S."/>
            <person name="Nolan M."/>
            <person name="Lapidus A."/>
            <person name="Glavina Del Rio T."/>
            <person name="Copeland A."/>
            <person name="Tice H."/>
            <person name="Cheng J.F."/>
            <person name="Lucas S."/>
            <person name="Land M."/>
            <person name="Chen F."/>
            <person name="Bruce D."/>
            <person name="Goodwin L."/>
            <person name="Pitluck S."/>
            <person name="Ivanova N."/>
            <person name="Mavromatis K."/>
            <person name="Mikhailova N."/>
            <person name="Pati A."/>
            <person name="Chen A."/>
            <person name="Palaniappan K."/>
            <person name="Hauser L."/>
            <person name="Chang Y.J."/>
            <person name="Jeffries C.D."/>
            <person name="Munk C."/>
            <person name="Kiss H."/>
            <person name="Chain P."/>
            <person name="Han C."/>
            <person name="Brettin T."/>
            <person name="Detter J.C."/>
            <person name="Schuler E."/>
            <person name="Goker M."/>
            <person name="Rohde M."/>
            <person name="Bristow J."/>
            <person name="Eisen J.A."/>
            <person name="Markowitz V."/>
            <person name="Hugenholtz P."/>
            <person name="Kyrpides N.C."/>
            <person name="Klenk H.P."/>
        </authorList>
    </citation>
    <scope>NUCLEOTIDE SEQUENCE [LARGE SCALE GENOMIC DNA]</scope>
    <source>
        <strain evidence="4">ATCC 49802 / DSM 20745 / S 6022</strain>
    </source>
</reference>
<dbReference type="EMBL" id="CP001824">
    <property type="protein sequence ID" value="ACZ39937.1"/>
    <property type="molecule type" value="Genomic_DNA"/>
</dbReference>
<dbReference type="Proteomes" id="UP000002027">
    <property type="component" value="Chromosome 2"/>
</dbReference>
<sequence length="188" mass="20194">MPRGNRAALGASGERGNPRERPEKSPPAGCTSHRFGRIGVEFAGTRRLYAGFDRSSESRDRVRPDDTRATQQPEAGTLPGKVLMAGVGFMVTGAAWALLSFFRSVDNEPTLVWLNAALLVIHLATGGAVLLRLPFAWIGGLLVVLAGIGGAVANDYFFVVVPELITGLILFLSRAEMQRPHSQASEPR</sequence>
<feature type="region of interest" description="Disordered" evidence="1">
    <location>
        <begin position="1"/>
        <end position="34"/>
    </location>
</feature>